<evidence type="ECO:0000313" key="1">
    <source>
        <dbReference type="EMBL" id="MCX2935187.1"/>
    </source>
</evidence>
<dbReference type="InterPro" id="IPR029069">
    <property type="entry name" value="HotDog_dom_sf"/>
</dbReference>
<evidence type="ECO:0000313" key="2">
    <source>
        <dbReference type="Proteomes" id="UP001300745"/>
    </source>
</evidence>
<gene>
    <name evidence="1" type="ORF">ORI27_00595</name>
</gene>
<proteinExistence type="predicted"/>
<accession>A0ABT3S754</accession>
<dbReference type="SUPFAM" id="SSF54637">
    <property type="entry name" value="Thioesterase/thiol ester dehydrase-isomerase"/>
    <property type="match status" value="1"/>
</dbReference>
<dbReference type="Gene3D" id="3.10.129.10">
    <property type="entry name" value="Hotdog Thioesterase"/>
    <property type="match status" value="1"/>
</dbReference>
<protein>
    <submittedName>
        <fullName evidence="1">MaoC family dehydratase</fullName>
    </submittedName>
</protein>
<organism evidence="1 2">
    <name type="scientific">Mycobacterium pinniadriaticum</name>
    <dbReference type="NCBI Taxonomy" id="2994102"/>
    <lineage>
        <taxon>Bacteria</taxon>
        <taxon>Bacillati</taxon>
        <taxon>Actinomycetota</taxon>
        <taxon>Actinomycetes</taxon>
        <taxon>Mycobacteriales</taxon>
        <taxon>Mycobacteriaceae</taxon>
        <taxon>Mycobacterium</taxon>
    </lineage>
</organism>
<sequence length="145" mass="15612">MSSSVIEVGTKLPELPLYGDPTFIVSTAIATRDYQDVHHDRDKAQAKGSKDIFVNILTDTGLVQRYITDWAGPSAVIKTIGLRLGVPWYAYDTVTFRGEVTAVEDGLITVKVVGSNSLGDHVIATSTLVIGSSRERSSQTIGEDA</sequence>
<dbReference type="RefSeq" id="WP_265994727.1">
    <property type="nucleotide sequence ID" value="NZ_JAPJDN010000001.1"/>
</dbReference>
<keyword evidence="2" id="KW-1185">Reference proteome</keyword>
<reference evidence="1 2" key="1">
    <citation type="submission" date="2022-11" db="EMBL/GenBank/DDBJ databases">
        <title>Mycobacterium sp. nov.</title>
        <authorList>
            <person name="Papic B."/>
            <person name="Spicic S."/>
            <person name="Duvnjak S."/>
        </authorList>
    </citation>
    <scope>NUCLEOTIDE SEQUENCE [LARGE SCALE GENOMIC DNA]</scope>
    <source>
        <strain evidence="1 2">CVI_P4</strain>
    </source>
</reference>
<dbReference type="CDD" id="cd03455">
    <property type="entry name" value="SAV4209"/>
    <property type="match status" value="1"/>
</dbReference>
<dbReference type="Proteomes" id="UP001300745">
    <property type="component" value="Unassembled WGS sequence"/>
</dbReference>
<comment type="caution">
    <text evidence="1">The sequence shown here is derived from an EMBL/GenBank/DDBJ whole genome shotgun (WGS) entry which is preliminary data.</text>
</comment>
<name>A0ABT3S754_9MYCO</name>
<dbReference type="EMBL" id="JAPJDO010000001">
    <property type="protein sequence ID" value="MCX2935187.1"/>
    <property type="molecule type" value="Genomic_DNA"/>
</dbReference>